<dbReference type="PANTHER" id="PTHR47655:SF3">
    <property type="entry name" value="ZN(II)2CYS6 TRANSCRIPTION FACTOR (EUROFUNG)"/>
    <property type="match status" value="1"/>
</dbReference>
<accession>A0AB34FSK9</accession>
<comment type="caution">
    <text evidence="2">The sequence shown here is derived from an EMBL/GenBank/DDBJ whole genome shotgun (WGS) entry which is preliminary data.</text>
</comment>
<name>A0AB34FSK9_9HYPO</name>
<keyword evidence="3" id="KW-1185">Reference proteome</keyword>
<evidence type="ECO:0000313" key="2">
    <source>
        <dbReference type="EMBL" id="KAJ6441347.1"/>
    </source>
</evidence>
<dbReference type="EMBL" id="JAQHRD010000004">
    <property type="protein sequence ID" value="KAJ6441347.1"/>
    <property type="molecule type" value="Genomic_DNA"/>
</dbReference>
<dbReference type="Proteomes" id="UP001163105">
    <property type="component" value="Unassembled WGS sequence"/>
</dbReference>
<proteinExistence type="predicted"/>
<dbReference type="InterPro" id="IPR052783">
    <property type="entry name" value="Metabolic/Drug-Res_Regulator"/>
</dbReference>
<dbReference type="AlphaFoldDB" id="A0AB34FSK9"/>
<sequence>MSSTLRKKAIPTLLAWMADISEYQELVNGCDLDFPCKRCKDDAIVCTARVRKNVEYKQLPKGYAEVLENTQLALVATIDKLYAMVRNSQAWTFGEPEFNHCGQPVIHNIAETLGCIRPNGDIDLPIHSVFPEDKEGMTELARQLEEEQTQTQPEQQSSRVELDCDAPSYEFEQSSCNVDGISSNFHNRPKLAGDDSSVAMSRHSLVSVATGSGPDRPMAINDDSFSPPQRDEQNPQKCFGLPPSSELGTSHFEYSDDGLDWLNVLHPGLAEGEYAMESDILSMQSLNVIKSDIRSIQIPDLMTSLNDSTVYVGFHSNETRP</sequence>
<evidence type="ECO:0000313" key="3">
    <source>
        <dbReference type="Proteomes" id="UP001163105"/>
    </source>
</evidence>
<gene>
    <name evidence="2" type="ORF">O9K51_04895</name>
</gene>
<reference evidence="2" key="1">
    <citation type="submission" date="2023-01" db="EMBL/GenBank/DDBJ databases">
        <title>The growth and conidiation of Purpureocillium lavendulum are regulated by nitrogen source and histone H3K14 acetylation.</title>
        <authorList>
            <person name="Tang P."/>
            <person name="Han J."/>
            <person name="Zhang C."/>
            <person name="Tang P."/>
            <person name="Qi F."/>
            <person name="Zhang K."/>
            <person name="Liang L."/>
        </authorList>
    </citation>
    <scope>NUCLEOTIDE SEQUENCE</scope>
    <source>
        <strain evidence="2">YMF1.00683</strain>
    </source>
</reference>
<organism evidence="2 3">
    <name type="scientific">Purpureocillium lavendulum</name>
    <dbReference type="NCBI Taxonomy" id="1247861"/>
    <lineage>
        <taxon>Eukaryota</taxon>
        <taxon>Fungi</taxon>
        <taxon>Dikarya</taxon>
        <taxon>Ascomycota</taxon>
        <taxon>Pezizomycotina</taxon>
        <taxon>Sordariomycetes</taxon>
        <taxon>Hypocreomycetidae</taxon>
        <taxon>Hypocreales</taxon>
        <taxon>Ophiocordycipitaceae</taxon>
        <taxon>Purpureocillium</taxon>
    </lineage>
</organism>
<feature type="region of interest" description="Disordered" evidence="1">
    <location>
        <begin position="208"/>
        <end position="235"/>
    </location>
</feature>
<evidence type="ECO:0000256" key="1">
    <source>
        <dbReference type="SAM" id="MobiDB-lite"/>
    </source>
</evidence>
<dbReference type="CDD" id="cd15486">
    <property type="entry name" value="ZIP_Sip4"/>
    <property type="match status" value="1"/>
</dbReference>
<dbReference type="PANTHER" id="PTHR47655">
    <property type="entry name" value="QUINIC ACID UTILIZATION ACTIVATOR"/>
    <property type="match status" value="1"/>
</dbReference>
<protein>
    <submittedName>
        <fullName evidence="2">Alpha/beta-Hydrolase</fullName>
    </submittedName>
</protein>